<gene>
    <name evidence="1" type="ORF">GO620_010145</name>
</gene>
<dbReference type="EMBL" id="CP066775">
    <property type="protein sequence ID" value="QQL48552.1"/>
    <property type="molecule type" value="Genomic_DNA"/>
</dbReference>
<keyword evidence="2" id="KW-1185">Reference proteome</keyword>
<dbReference type="InterPro" id="IPR027417">
    <property type="entry name" value="P-loop_NTPase"/>
</dbReference>
<evidence type="ECO:0000313" key="1">
    <source>
        <dbReference type="EMBL" id="QQL48552.1"/>
    </source>
</evidence>
<dbReference type="SUPFAM" id="SSF52540">
    <property type="entry name" value="P-loop containing nucleoside triphosphate hydrolases"/>
    <property type="match status" value="1"/>
</dbReference>
<proteinExistence type="predicted"/>
<dbReference type="Proteomes" id="UP000429232">
    <property type="component" value="Chromosome"/>
</dbReference>
<organism evidence="1 2">
    <name type="scientific">Mucilaginibacter ginkgonis</name>
    <dbReference type="NCBI Taxonomy" id="2682091"/>
    <lineage>
        <taxon>Bacteria</taxon>
        <taxon>Pseudomonadati</taxon>
        <taxon>Bacteroidota</taxon>
        <taxon>Sphingobacteriia</taxon>
        <taxon>Sphingobacteriales</taxon>
        <taxon>Sphingobacteriaceae</taxon>
        <taxon>Mucilaginibacter</taxon>
    </lineage>
</organism>
<reference evidence="1 2" key="1">
    <citation type="submission" date="2020-12" db="EMBL/GenBank/DDBJ databases">
        <title>HMF7856_wgs.fasta genome submission.</title>
        <authorList>
            <person name="Kang H."/>
            <person name="Kim H."/>
            <person name="Joh K."/>
        </authorList>
    </citation>
    <scope>NUCLEOTIDE SEQUENCE [LARGE SCALE GENOMIC DNA]</scope>
    <source>
        <strain evidence="1 2">HMF7856</strain>
    </source>
</reference>
<dbReference type="KEGG" id="mgik:GO620_010145"/>
<evidence type="ECO:0000313" key="2">
    <source>
        <dbReference type="Proteomes" id="UP000429232"/>
    </source>
</evidence>
<dbReference type="Pfam" id="PF13481">
    <property type="entry name" value="AAA_25"/>
    <property type="match status" value="1"/>
</dbReference>
<dbReference type="AlphaFoldDB" id="A0A6I4I1H3"/>
<accession>A0A6I4I1H3</accession>
<dbReference type="Gene3D" id="3.40.50.300">
    <property type="entry name" value="P-loop containing nucleotide triphosphate hydrolases"/>
    <property type="match status" value="1"/>
</dbReference>
<dbReference type="RefSeq" id="WP_157526259.1">
    <property type="nucleotide sequence ID" value="NZ_CP066775.1"/>
</dbReference>
<name>A0A6I4I1H3_9SPHI</name>
<protein>
    <submittedName>
        <fullName evidence="1">AAA family ATPase</fullName>
    </submittedName>
</protein>
<sequence>MSNRFLNITTNNGRADDHLYIERPPQIEMIRSMIRDAANPTTRHKAGWLDEQYDCADDLMVIRPANDWHSDTRNIQKPKMVFDNFWFENELCVLFADTNVGKSILAVQLGNTIAAGGDVRGFQMQIPACPVIYFDFEQSGNQFEARYTLERERFKFSPNFYRAELNAAAGDVRNYLDRVHACIEEGVKKTKASVLIIDNLTYLANEAEKARDAMVMMKFLKKLKSKYNLSILALAHTPKRNTAKPITNNDMQGSKMLVNFCDSVFAMGRSRKEPDMRYLKQIKQRNATELYGEDRVCLLRIIRSGDGNIFMDHAGYDAEQEHLDKEKYVSVTDKRHIADLNKEGLSCRKIAMQMGLSHTTVWRALSKMAED</sequence>